<dbReference type="InterPro" id="IPR001611">
    <property type="entry name" value="Leu-rich_rpt"/>
</dbReference>
<evidence type="ECO:0000256" key="3">
    <source>
        <dbReference type="ARBA" id="ARBA00022737"/>
    </source>
</evidence>
<keyword evidence="1" id="KW-0343">GTPase activation</keyword>
<reference evidence="4" key="2">
    <citation type="submission" date="2019-06" db="EMBL/GenBank/DDBJ databases">
        <title>Genomics analysis of Aphanomyces spp. identifies a new class of oomycete effector associated with host adaptation.</title>
        <authorList>
            <person name="Gaulin E."/>
        </authorList>
    </citation>
    <scope>NUCLEOTIDE SEQUENCE</scope>
    <source>
        <strain evidence="4">CBS 578.67</strain>
    </source>
</reference>
<dbReference type="GO" id="GO:0005634">
    <property type="term" value="C:nucleus"/>
    <property type="evidence" value="ECO:0007669"/>
    <property type="project" value="TreeGrafter"/>
</dbReference>
<organism evidence="5 6">
    <name type="scientific">Aphanomyces stellatus</name>
    <dbReference type="NCBI Taxonomy" id="120398"/>
    <lineage>
        <taxon>Eukaryota</taxon>
        <taxon>Sar</taxon>
        <taxon>Stramenopiles</taxon>
        <taxon>Oomycota</taxon>
        <taxon>Saprolegniomycetes</taxon>
        <taxon>Saprolegniales</taxon>
        <taxon>Verrucalvaceae</taxon>
        <taxon>Aphanomyces</taxon>
    </lineage>
</organism>
<dbReference type="EMBL" id="VJMH01007223">
    <property type="protein sequence ID" value="KAF0684995.1"/>
    <property type="molecule type" value="Genomic_DNA"/>
</dbReference>
<gene>
    <name evidence="5" type="primary">Aste57867_23024</name>
    <name evidence="4" type="ORF">As57867_022953</name>
    <name evidence="5" type="ORF">ASTE57867_23024</name>
</gene>
<keyword evidence="6" id="KW-1185">Reference proteome</keyword>
<evidence type="ECO:0000256" key="2">
    <source>
        <dbReference type="ARBA" id="ARBA00022614"/>
    </source>
</evidence>
<dbReference type="Pfam" id="PF13516">
    <property type="entry name" value="LRR_6"/>
    <property type="match status" value="3"/>
</dbReference>
<dbReference type="GO" id="GO:0048471">
    <property type="term" value="C:perinuclear region of cytoplasm"/>
    <property type="evidence" value="ECO:0007669"/>
    <property type="project" value="TreeGrafter"/>
</dbReference>
<dbReference type="AlphaFoldDB" id="A0A485LMG0"/>
<dbReference type="GO" id="GO:0031267">
    <property type="term" value="F:small GTPase binding"/>
    <property type="evidence" value="ECO:0007669"/>
    <property type="project" value="TreeGrafter"/>
</dbReference>
<evidence type="ECO:0000313" key="6">
    <source>
        <dbReference type="Proteomes" id="UP000332933"/>
    </source>
</evidence>
<evidence type="ECO:0000256" key="1">
    <source>
        <dbReference type="ARBA" id="ARBA00022468"/>
    </source>
</evidence>
<dbReference type="Proteomes" id="UP000332933">
    <property type="component" value="Unassembled WGS sequence"/>
</dbReference>
<proteinExistence type="predicted"/>
<dbReference type="InterPro" id="IPR027038">
    <property type="entry name" value="RanGap"/>
</dbReference>
<dbReference type="GO" id="GO:0006913">
    <property type="term" value="P:nucleocytoplasmic transport"/>
    <property type="evidence" value="ECO:0007669"/>
    <property type="project" value="TreeGrafter"/>
</dbReference>
<dbReference type="GO" id="GO:0005096">
    <property type="term" value="F:GTPase activator activity"/>
    <property type="evidence" value="ECO:0007669"/>
    <property type="project" value="UniProtKB-KW"/>
</dbReference>
<keyword evidence="2" id="KW-0433">Leucine-rich repeat</keyword>
<protein>
    <submittedName>
        <fullName evidence="5">Aste57867_23024 protein</fullName>
    </submittedName>
</protein>
<evidence type="ECO:0000313" key="4">
    <source>
        <dbReference type="EMBL" id="KAF0684995.1"/>
    </source>
</evidence>
<reference evidence="5 6" key="1">
    <citation type="submission" date="2019-03" db="EMBL/GenBank/DDBJ databases">
        <authorList>
            <person name="Gaulin E."/>
            <person name="Dumas B."/>
        </authorList>
    </citation>
    <scope>NUCLEOTIDE SEQUENCE [LARGE SCALE GENOMIC DNA]</scope>
    <source>
        <strain evidence="5">CBS 568.67</strain>
    </source>
</reference>
<dbReference type="PANTHER" id="PTHR24113">
    <property type="entry name" value="RAN GTPASE-ACTIVATING PROTEIN 1"/>
    <property type="match status" value="1"/>
</dbReference>
<dbReference type="SUPFAM" id="SSF52047">
    <property type="entry name" value="RNI-like"/>
    <property type="match status" value="1"/>
</dbReference>
<dbReference type="OrthoDB" id="18598at2759"/>
<dbReference type="EMBL" id="CAADRA010007249">
    <property type="protein sequence ID" value="VFT99672.1"/>
    <property type="molecule type" value="Genomic_DNA"/>
</dbReference>
<dbReference type="Gene3D" id="3.80.10.10">
    <property type="entry name" value="Ribonuclease Inhibitor"/>
    <property type="match status" value="1"/>
</dbReference>
<name>A0A485LMG0_9STRA</name>
<accession>A0A485LMG0</accession>
<dbReference type="InterPro" id="IPR032675">
    <property type="entry name" value="LRR_dom_sf"/>
</dbReference>
<dbReference type="GO" id="GO:0005829">
    <property type="term" value="C:cytosol"/>
    <property type="evidence" value="ECO:0007669"/>
    <property type="project" value="TreeGrafter"/>
</dbReference>
<dbReference type="SMART" id="SM00368">
    <property type="entry name" value="LRR_RI"/>
    <property type="match status" value="3"/>
</dbReference>
<dbReference type="PANTHER" id="PTHR24113:SF12">
    <property type="entry name" value="RAN GTPASE-ACTIVATING PROTEIN 1"/>
    <property type="match status" value="1"/>
</dbReference>
<keyword evidence="3" id="KW-0677">Repeat</keyword>
<sequence>MTRRNKSARVDAGGGGCPCSLGAAWTIPPDVVPRIALFLGDTTTFFHFLQAFQGTAALGTLELFLDLVASGTLYDSELWPPVCLDVVDTSQLDTFEAIAPYFGRLHVCGIYDVAWIQKCLASSAGITALHMSNFPSEDFPVPLHGWYRTLSQLPITDLTWTFDRHDEQCPDGFECLVDLLPHLPRLVALNLDHAILPSSAYDDVAPLDALLAYVAQSNVTALSLGALELDDDIDDDADGYSIPVAQPHHWTALTTWLDRNAATSLTLAGWDCANDGDEKVEFQLAVFGHPTLQSLVAPNCPGLLQDLPLTFAPQPLTLSTLDLLECDIYVAEMNLLCRGLRHSAVTSLRVGGNWFGLDGVRALAKVLPETKIATLDLQRIRKRGRYHQHDGDAICAVLAPVLPRLAVLDVGGNGVSDAGARVLAAAMRPSTHLIKLWLSDNALTVDGAKELVDAMAVARPTSHVHFGEGNPIDEAALGAWIRTNDHSAIEVTFGHDMCHDWFNKTPRRE</sequence>
<evidence type="ECO:0000313" key="5">
    <source>
        <dbReference type="EMBL" id="VFT99672.1"/>
    </source>
</evidence>